<keyword evidence="9" id="KW-1185">Reference proteome</keyword>
<feature type="transmembrane region" description="Helical" evidence="7">
    <location>
        <begin position="188"/>
        <end position="213"/>
    </location>
</feature>
<gene>
    <name evidence="8" type="ORF">CUNI_LOCUS18259</name>
</gene>
<accession>A0A8S4A2P7</accession>
<keyword evidence="5 7" id="KW-0472">Membrane</keyword>
<feature type="compositionally biased region" description="Polar residues" evidence="6">
    <location>
        <begin position="21"/>
        <end position="33"/>
    </location>
</feature>
<protein>
    <submittedName>
        <fullName evidence="8">Uncharacterized protein</fullName>
    </submittedName>
</protein>
<reference evidence="8" key="1">
    <citation type="submission" date="2021-04" db="EMBL/GenBank/DDBJ databases">
        <authorList>
            <consortium name="Molecular Ecology Group"/>
        </authorList>
    </citation>
    <scope>NUCLEOTIDE SEQUENCE</scope>
</reference>
<evidence type="ECO:0000256" key="7">
    <source>
        <dbReference type="SAM" id="Phobius"/>
    </source>
</evidence>
<comment type="caution">
    <text evidence="8">The sequence shown here is derived from an EMBL/GenBank/DDBJ whole genome shotgun (WGS) entry which is preliminary data.</text>
</comment>
<feature type="compositionally biased region" description="Basic and acidic residues" evidence="6">
    <location>
        <begin position="1"/>
        <end position="20"/>
    </location>
</feature>
<dbReference type="OrthoDB" id="6146244at2759"/>
<dbReference type="Proteomes" id="UP000678393">
    <property type="component" value="Unassembled WGS sequence"/>
</dbReference>
<dbReference type="InterPro" id="IPR007593">
    <property type="entry name" value="CD225/Dispanin_fam"/>
</dbReference>
<keyword evidence="3 7" id="KW-0812">Transmembrane</keyword>
<evidence type="ECO:0000256" key="5">
    <source>
        <dbReference type="ARBA" id="ARBA00023136"/>
    </source>
</evidence>
<proteinExistence type="inferred from homology"/>
<feature type="region of interest" description="Disordered" evidence="6">
    <location>
        <begin position="1"/>
        <end position="80"/>
    </location>
</feature>
<evidence type="ECO:0000256" key="4">
    <source>
        <dbReference type="ARBA" id="ARBA00022989"/>
    </source>
</evidence>
<dbReference type="GO" id="GO:0016020">
    <property type="term" value="C:membrane"/>
    <property type="evidence" value="ECO:0007669"/>
    <property type="project" value="UniProtKB-SubCell"/>
</dbReference>
<dbReference type="Pfam" id="PF04505">
    <property type="entry name" value="CD225"/>
    <property type="match status" value="1"/>
</dbReference>
<sequence length="232" mass="24940">METSDEQRKNPSSKNVEDHNSILNPHLGQTQTHSSFSETAPAPSASASPSAESHASTSSGAAFNSAGTITKNRNKQESQTCEVTEASCALEDSNYPEEKQKMLDQPLADSPKSHKTVIIKKVDCTVEGVPAEVKPELLSIPQTNFAIGVLVMCCFNPPFGLLALYFSLRSAAAYRDGDKTKGAWFARTSIVVSLLGIMLTMVIITSVVLYIAVNKNNARKASRRASSNTLGF</sequence>
<evidence type="ECO:0000256" key="3">
    <source>
        <dbReference type="ARBA" id="ARBA00022692"/>
    </source>
</evidence>
<evidence type="ECO:0000313" key="8">
    <source>
        <dbReference type="EMBL" id="CAG5132701.1"/>
    </source>
</evidence>
<evidence type="ECO:0000256" key="2">
    <source>
        <dbReference type="ARBA" id="ARBA00006843"/>
    </source>
</evidence>
<feature type="compositionally biased region" description="Low complexity" evidence="6">
    <location>
        <begin position="34"/>
        <end position="62"/>
    </location>
</feature>
<comment type="subcellular location">
    <subcellularLocation>
        <location evidence="1">Membrane</location>
    </subcellularLocation>
</comment>
<evidence type="ECO:0000313" key="9">
    <source>
        <dbReference type="Proteomes" id="UP000678393"/>
    </source>
</evidence>
<keyword evidence="4 7" id="KW-1133">Transmembrane helix</keyword>
<evidence type="ECO:0000256" key="1">
    <source>
        <dbReference type="ARBA" id="ARBA00004370"/>
    </source>
</evidence>
<feature type="transmembrane region" description="Helical" evidence="7">
    <location>
        <begin position="145"/>
        <end position="168"/>
    </location>
</feature>
<dbReference type="EMBL" id="CAJHNH020005578">
    <property type="protein sequence ID" value="CAG5132701.1"/>
    <property type="molecule type" value="Genomic_DNA"/>
</dbReference>
<name>A0A8S4A2P7_9EUPU</name>
<evidence type="ECO:0000256" key="6">
    <source>
        <dbReference type="SAM" id="MobiDB-lite"/>
    </source>
</evidence>
<comment type="similarity">
    <text evidence="2">Belongs to the CD225/Dispanin family.</text>
</comment>
<feature type="compositionally biased region" description="Polar residues" evidence="6">
    <location>
        <begin position="65"/>
        <end position="80"/>
    </location>
</feature>
<dbReference type="AlphaFoldDB" id="A0A8S4A2P7"/>
<organism evidence="8 9">
    <name type="scientific">Candidula unifasciata</name>
    <dbReference type="NCBI Taxonomy" id="100452"/>
    <lineage>
        <taxon>Eukaryota</taxon>
        <taxon>Metazoa</taxon>
        <taxon>Spiralia</taxon>
        <taxon>Lophotrochozoa</taxon>
        <taxon>Mollusca</taxon>
        <taxon>Gastropoda</taxon>
        <taxon>Heterobranchia</taxon>
        <taxon>Euthyneura</taxon>
        <taxon>Panpulmonata</taxon>
        <taxon>Eupulmonata</taxon>
        <taxon>Stylommatophora</taxon>
        <taxon>Helicina</taxon>
        <taxon>Helicoidea</taxon>
        <taxon>Geomitridae</taxon>
        <taxon>Candidula</taxon>
    </lineage>
</organism>